<dbReference type="EMBL" id="JBDFQZ010000009">
    <property type="protein sequence ID" value="KAK9690783.1"/>
    <property type="molecule type" value="Genomic_DNA"/>
</dbReference>
<evidence type="ECO:0000313" key="2">
    <source>
        <dbReference type="EMBL" id="KAK9690783.1"/>
    </source>
</evidence>
<dbReference type="InterPro" id="IPR023780">
    <property type="entry name" value="Chromo_domain"/>
</dbReference>
<dbReference type="InterPro" id="IPR000953">
    <property type="entry name" value="Chromo/chromo_shadow_dom"/>
</dbReference>
<organism evidence="2 3">
    <name type="scientific">Saponaria officinalis</name>
    <name type="common">Common soapwort</name>
    <name type="synonym">Lychnis saponaria</name>
    <dbReference type="NCBI Taxonomy" id="3572"/>
    <lineage>
        <taxon>Eukaryota</taxon>
        <taxon>Viridiplantae</taxon>
        <taxon>Streptophyta</taxon>
        <taxon>Embryophyta</taxon>
        <taxon>Tracheophyta</taxon>
        <taxon>Spermatophyta</taxon>
        <taxon>Magnoliopsida</taxon>
        <taxon>eudicotyledons</taxon>
        <taxon>Gunneridae</taxon>
        <taxon>Pentapetalae</taxon>
        <taxon>Caryophyllales</taxon>
        <taxon>Caryophyllaceae</taxon>
        <taxon>Caryophylleae</taxon>
        <taxon>Saponaria</taxon>
    </lineage>
</organism>
<dbReference type="SUPFAM" id="SSF54160">
    <property type="entry name" value="Chromo domain-like"/>
    <property type="match status" value="1"/>
</dbReference>
<dbReference type="PANTHER" id="PTHR46148">
    <property type="entry name" value="CHROMO DOMAIN-CONTAINING PROTEIN"/>
    <property type="match status" value="1"/>
</dbReference>
<dbReference type="InterPro" id="IPR056924">
    <property type="entry name" value="SH3_Tf2-1"/>
</dbReference>
<feature type="domain" description="Chromo" evidence="1">
    <location>
        <begin position="85"/>
        <end position="141"/>
    </location>
</feature>
<dbReference type="InterPro" id="IPR016197">
    <property type="entry name" value="Chromo-like_dom_sf"/>
</dbReference>
<keyword evidence="3" id="KW-1185">Reference proteome</keyword>
<dbReference type="CDD" id="cd00024">
    <property type="entry name" value="CD_CSD"/>
    <property type="match status" value="1"/>
</dbReference>
<dbReference type="Pfam" id="PF24626">
    <property type="entry name" value="SH3_Tf2-1"/>
    <property type="match status" value="1"/>
</dbReference>
<gene>
    <name evidence="2" type="ORF">RND81_09G153500</name>
</gene>
<sequence length="141" mass="16759">MVKLLPQQFQVFRQVHKGLLRKYEGPFPILNKVGKVSYKVKLPPKLKIHPVFYVSMLKPYHKDTEDPSRGETHRAPTAVVTSFEREVERIMADRVIRKRGIPSYRELLVQWKGVLENEASWEKEADLWQFKDLIRRFDEEP</sequence>
<dbReference type="PANTHER" id="PTHR46148:SF52">
    <property type="entry name" value="OS04G0603800 PROTEIN"/>
    <property type="match status" value="1"/>
</dbReference>
<dbReference type="Proteomes" id="UP001443914">
    <property type="component" value="Unassembled WGS sequence"/>
</dbReference>
<accession>A0AAW1IMP9</accession>
<name>A0AAW1IMP9_SAPOF</name>
<dbReference type="AlphaFoldDB" id="A0AAW1IMP9"/>
<dbReference type="Pfam" id="PF00385">
    <property type="entry name" value="Chromo"/>
    <property type="match status" value="1"/>
</dbReference>
<protein>
    <recommendedName>
        <fullName evidence="1">Chromo domain-containing protein</fullName>
    </recommendedName>
</protein>
<reference evidence="2" key="1">
    <citation type="submission" date="2024-03" db="EMBL/GenBank/DDBJ databases">
        <title>WGS assembly of Saponaria officinalis var. Norfolk2.</title>
        <authorList>
            <person name="Jenkins J."/>
            <person name="Shu S."/>
            <person name="Grimwood J."/>
            <person name="Barry K."/>
            <person name="Goodstein D."/>
            <person name="Schmutz J."/>
            <person name="Leebens-Mack J."/>
            <person name="Osbourn A."/>
        </authorList>
    </citation>
    <scope>NUCLEOTIDE SEQUENCE [LARGE SCALE GENOMIC DNA]</scope>
    <source>
        <strain evidence="2">JIC</strain>
    </source>
</reference>
<evidence type="ECO:0000259" key="1">
    <source>
        <dbReference type="PROSITE" id="PS50013"/>
    </source>
</evidence>
<proteinExistence type="predicted"/>
<dbReference type="Gene3D" id="2.40.50.40">
    <property type="match status" value="1"/>
</dbReference>
<comment type="caution">
    <text evidence="2">The sequence shown here is derived from an EMBL/GenBank/DDBJ whole genome shotgun (WGS) entry which is preliminary data.</text>
</comment>
<dbReference type="PROSITE" id="PS50013">
    <property type="entry name" value="CHROMO_2"/>
    <property type="match status" value="1"/>
</dbReference>
<dbReference type="SMART" id="SM00298">
    <property type="entry name" value="CHROMO"/>
    <property type="match status" value="1"/>
</dbReference>
<evidence type="ECO:0000313" key="3">
    <source>
        <dbReference type="Proteomes" id="UP001443914"/>
    </source>
</evidence>